<dbReference type="PANTHER" id="PTHR45138">
    <property type="entry name" value="REGULATORY COMPONENTS OF SENSORY TRANSDUCTION SYSTEM"/>
    <property type="match status" value="1"/>
</dbReference>
<dbReference type="PROSITE" id="PS50887">
    <property type="entry name" value="GGDEF"/>
    <property type="match status" value="1"/>
</dbReference>
<dbReference type="InterPro" id="IPR043128">
    <property type="entry name" value="Rev_trsase/Diguanyl_cyclase"/>
</dbReference>
<keyword evidence="8" id="KW-1185">Reference proteome</keyword>
<dbReference type="SMART" id="SM00267">
    <property type="entry name" value="GGDEF"/>
    <property type="match status" value="1"/>
</dbReference>
<dbReference type="GO" id="GO:0005886">
    <property type="term" value="C:plasma membrane"/>
    <property type="evidence" value="ECO:0007669"/>
    <property type="project" value="TreeGrafter"/>
</dbReference>
<dbReference type="GO" id="GO:0052621">
    <property type="term" value="F:diguanylate cyclase activity"/>
    <property type="evidence" value="ECO:0007669"/>
    <property type="project" value="UniProtKB-EC"/>
</dbReference>
<dbReference type="AlphaFoldDB" id="I8U6X6"/>
<feature type="domain" description="GGDEF" evidence="6">
    <location>
        <begin position="248"/>
        <end position="381"/>
    </location>
</feature>
<feature type="transmembrane region" description="Helical" evidence="5">
    <location>
        <begin position="6"/>
        <end position="24"/>
    </location>
</feature>
<dbReference type="CDD" id="cd01949">
    <property type="entry name" value="GGDEF"/>
    <property type="match status" value="1"/>
</dbReference>
<evidence type="ECO:0000256" key="2">
    <source>
        <dbReference type="ARBA" id="ARBA00012528"/>
    </source>
</evidence>
<dbReference type="Gene3D" id="3.30.70.270">
    <property type="match status" value="1"/>
</dbReference>
<dbReference type="InterPro" id="IPR029787">
    <property type="entry name" value="Nucleotide_cyclase"/>
</dbReference>
<dbReference type="EC" id="2.7.7.65" evidence="2"/>
<dbReference type="InterPro" id="IPR000160">
    <property type="entry name" value="GGDEF_dom"/>
</dbReference>
<evidence type="ECO:0000259" key="6">
    <source>
        <dbReference type="PROSITE" id="PS50887"/>
    </source>
</evidence>
<keyword evidence="5" id="KW-1133">Transmembrane helix</keyword>
<keyword evidence="5" id="KW-0472">Membrane</keyword>
<comment type="catalytic activity">
    <reaction evidence="3">
        <text>2 GTP = 3',3'-c-di-GMP + 2 diphosphate</text>
        <dbReference type="Rhea" id="RHEA:24898"/>
        <dbReference type="ChEBI" id="CHEBI:33019"/>
        <dbReference type="ChEBI" id="CHEBI:37565"/>
        <dbReference type="ChEBI" id="CHEBI:58805"/>
        <dbReference type="EC" id="2.7.7.65"/>
    </reaction>
</comment>
<evidence type="ECO:0000313" key="8">
    <source>
        <dbReference type="Proteomes" id="UP000035062"/>
    </source>
</evidence>
<name>I8U6X6_9ALTE</name>
<comment type="caution">
    <text evidence="7">The sequence shown here is derived from an EMBL/GenBank/DDBJ whole genome shotgun (WGS) entry which is preliminary data.</text>
</comment>
<evidence type="ECO:0000256" key="1">
    <source>
        <dbReference type="ARBA" id="ARBA00001946"/>
    </source>
</evidence>
<dbReference type="Proteomes" id="UP000035062">
    <property type="component" value="Unassembled WGS sequence"/>
</dbReference>
<dbReference type="SUPFAM" id="SSF55073">
    <property type="entry name" value="Nucleotide cyclase"/>
    <property type="match status" value="1"/>
</dbReference>
<feature type="transmembrane region" description="Helical" evidence="5">
    <location>
        <begin position="36"/>
        <end position="56"/>
    </location>
</feature>
<dbReference type="NCBIfam" id="TIGR00254">
    <property type="entry name" value="GGDEF"/>
    <property type="match status" value="1"/>
</dbReference>
<evidence type="ECO:0000313" key="7">
    <source>
        <dbReference type="EMBL" id="EIW87728.1"/>
    </source>
</evidence>
<dbReference type="PATRIC" id="fig|1195246.3.peg.2867"/>
<feature type="region of interest" description="Disordered" evidence="4">
    <location>
        <begin position="376"/>
        <end position="403"/>
    </location>
</feature>
<protein>
    <recommendedName>
        <fullName evidence="2">diguanylate cyclase</fullName>
        <ecNumber evidence="2">2.7.7.65</ecNumber>
    </recommendedName>
</protein>
<dbReference type="FunFam" id="3.30.70.270:FF:000001">
    <property type="entry name" value="Diguanylate cyclase domain protein"/>
    <property type="match status" value="1"/>
</dbReference>
<dbReference type="PANTHER" id="PTHR45138:SF9">
    <property type="entry name" value="DIGUANYLATE CYCLASE DGCM-RELATED"/>
    <property type="match status" value="1"/>
</dbReference>
<feature type="compositionally biased region" description="Polar residues" evidence="4">
    <location>
        <begin position="376"/>
        <end position="385"/>
    </location>
</feature>
<dbReference type="GO" id="GO:1902201">
    <property type="term" value="P:negative regulation of bacterial-type flagellum-dependent cell motility"/>
    <property type="evidence" value="ECO:0007669"/>
    <property type="project" value="TreeGrafter"/>
</dbReference>
<sequence>MHLPTVITLALTTNLTVGLYLYLLYRRKPKDRCFKLWAYSCGSFVLGSALVVLRPYPLPPWLSFFIADSLLLLAPVYVLAGLVQFSRFRYTRKRRQQAIWLLTLALLLMLLSYQHPGLLSLVAAISIGITFCLCAGLLQKSVITEPTFTRTLQGVFISHAIVMFIQATLVLMNWQQLNLHGLPEASIYTLLSHILLTTLTALLLPWLSFLKLERKLTLKSQRDGLTRLANREHFFYQLERYWRQYPTTPAAVMMIDIDFFKRINDTFGHAVGDKAITAVARLLSKQLRSNDIIGRIGGEEYAALLIDIDQQTALKVGQRLCQQVAQQLVWLDEDQVNLTISIGMVHVIPTEHPAMEAVKRADEALYASKQAGRNTVTQASFSTDNRPGDQAIPEPLPYSNTMK</sequence>
<feature type="transmembrane region" description="Helical" evidence="5">
    <location>
        <begin position="119"/>
        <end position="139"/>
    </location>
</feature>
<dbReference type="Pfam" id="PF00990">
    <property type="entry name" value="GGDEF"/>
    <property type="match status" value="1"/>
</dbReference>
<feature type="transmembrane region" description="Helical" evidence="5">
    <location>
        <begin position="186"/>
        <end position="210"/>
    </location>
</feature>
<evidence type="ECO:0000256" key="3">
    <source>
        <dbReference type="ARBA" id="ARBA00034247"/>
    </source>
</evidence>
<feature type="transmembrane region" description="Helical" evidence="5">
    <location>
        <begin position="97"/>
        <end position="113"/>
    </location>
</feature>
<gene>
    <name evidence="7" type="ORF">AGRI_14445</name>
</gene>
<dbReference type="RefSeq" id="WP_008985647.1">
    <property type="nucleotide sequence ID" value="NZ_AKKU01000026.1"/>
</dbReference>
<evidence type="ECO:0000256" key="5">
    <source>
        <dbReference type="SAM" id="Phobius"/>
    </source>
</evidence>
<feature type="transmembrane region" description="Helical" evidence="5">
    <location>
        <begin position="62"/>
        <end position="85"/>
    </location>
</feature>
<proteinExistence type="predicted"/>
<keyword evidence="5" id="KW-0812">Transmembrane</keyword>
<dbReference type="InterPro" id="IPR050469">
    <property type="entry name" value="Diguanylate_Cyclase"/>
</dbReference>
<dbReference type="STRING" id="1195246.AGRI_14445"/>
<feature type="transmembrane region" description="Helical" evidence="5">
    <location>
        <begin position="151"/>
        <end position="174"/>
    </location>
</feature>
<organism evidence="7 8">
    <name type="scientific">Alishewanella agri BL06</name>
    <dbReference type="NCBI Taxonomy" id="1195246"/>
    <lineage>
        <taxon>Bacteria</taxon>
        <taxon>Pseudomonadati</taxon>
        <taxon>Pseudomonadota</taxon>
        <taxon>Gammaproteobacteria</taxon>
        <taxon>Alteromonadales</taxon>
        <taxon>Alteromonadaceae</taxon>
        <taxon>Alishewanella</taxon>
    </lineage>
</organism>
<dbReference type="eggNOG" id="COG3706">
    <property type="taxonomic scope" value="Bacteria"/>
</dbReference>
<comment type="cofactor">
    <cofactor evidence="1">
        <name>Mg(2+)</name>
        <dbReference type="ChEBI" id="CHEBI:18420"/>
    </cofactor>
</comment>
<reference evidence="7 8" key="1">
    <citation type="journal article" date="2012" name="J. Bacteriol.">
        <title>Genome Sequence of Pectin-Degrading Alishewanella agri, Isolated from Landfill Soil.</title>
        <authorList>
            <person name="Kim J."/>
            <person name="Jung J."/>
            <person name="Sung J.S."/>
            <person name="Chun J."/>
            <person name="Park W."/>
        </authorList>
    </citation>
    <scope>NUCLEOTIDE SEQUENCE [LARGE SCALE GENOMIC DNA]</scope>
    <source>
        <strain evidence="7 8">BL06</strain>
    </source>
</reference>
<accession>I8U6X6</accession>
<dbReference type="GO" id="GO:0043709">
    <property type="term" value="P:cell adhesion involved in single-species biofilm formation"/>
    <property type="evidence" value="ECO:0007669"/>
    <property type="project" value="TreeGrafter"/>
</dbReference>
<dbReference type="EMBL" id="AKKU01000026">
    <property type="protein sequence ID" value="EIW87728.1"/>
    <property type="molecule type" value="Genomic_DNA"/>
</dbReference>
<evidence type="ECO:0000256" key="4">
    <source>
        <dbReference type="SAM" id="MobiDB-lite"/>
    </source>
</evidence>